<dbReference type="KEGG" id="srm:SRM_01740"/>
<dbReference type="AlphaFoldDB" id="D5H9F6"/>
<accession>D5H9F6</accession>
<dbReference type="EMBL" id="FP565814">
    <property type="protein sequence ID" value="CBH24661.1"/>
    <property type="molecule type" value="Genomic_DNA"/>
</dbReference>
<reference evidence="2 3" key="1">
    <citation type="journal article" date="2010" name="ISME J.">
        <title>Fine-scale evolution: genomic, phenotypic and ecological differentiation in two coexisting Salinibacter ruber strains.</title>
        <authorList>
            <person name="Pena A."/>
            <person name="Teeling H."/>
            <person name="Huerta-Cepas J."/>
            <person name="Santos F."/>
            <person name="Yarza P."/>
            <person name="Brito-Echeverria J."/>
            <person name="Lucio M."/>
            <person name="Schmitt-Kopplin P."/>
            <person name="Meseguer I."/>
            <person name="Schenowitz C."/>
            <person name="Dossat C."/>
            <person name="Barbe V."/>
            <person name="Dopazo J."/>
            <person name="Rossello-Mora R."/>
            <person name="Schuler M."/>
            <person name="Glockner F.O."/>
            <person name="Amann R."/>
            <person name="Gabaldon T."/>
            <person name="Anton J."/>
        </authorList>
    </citation>
    <scope>NUCLEOTIDE SEQUENCE [LARGE SCALE GENOMIC DNA]</scope>
    <source>
        <strain evidence="2 3">M8</strain>
    </source>
</reference>
<sequence length="239" mass="25630">MVPPAKRGTSHSGSSRASSSRCDGWPSRRGDTTGQSSCCSRACCSLDQSEEARCSLPNRLSSKRPAHFSPVLLPALFPLNAPPTCARTAVVVLTVALLPLAAEAQVLDTLATGSDSVDYEVETYFVKVDTASFFKPHDDKKAVQALLNRTGRGRCRVVTVVRAVNQRKANVLAKRYSGGVINMRLIVRCAPLPPTRSSVPTLTLSQGRGGPPESKQRAASLPAWSTRRPSLFSAAIQEQ</sequence>
<evidence type="ECO:0000313" key="3">
    <source>
        <dbReference type="Proteomes" id="UP000000933"/>
    </source>
</evidence>
<organism evidence="2 3">
    <name type="scientific">Salinibacter ruber (strain M8)</name>
    <dbReference type="NCBI Taxonomy" id="761659"/>
    <lineage>
        <taxon>Bacteria</taxon>
        <taxon>Pseudomonadati</taxon>
        <taxon>Rhodothermota</taxon>
        <taxon>Rhodothermia</taxon>
        <taxon>Rhodothermales</taxon>
        <taxon>Salinibacteraceae</taxon>
        <taxon>Salinibacter</taxon>
    </lineage>
</organism>
<dbReference type="Proteomes" id="UP000000933">
    <property type="component" value="Chromosome"/>
</dbReference>
<feature type="region of interest" description="Disordered" evidence="1">
    <location>
        <begin position="1"/>
        <end position="39"/>
    </location>
</feature>
<feature type="compositionally biased region" description="Low complexity" evidence="1">
    <location>
        <begin position="10"/>
        <end position="24"/>
    </location>
</feature>
<feature type="region of interest" description="Disordered" evidence="1">
    <location>
        <begin position="197"/>
        <end position="226"/>
    </location>
</feature>
<proteinExistence type="predicted"/>
<dbReference type="HOGENOM" id="CLU_1160419_0_0_10"/>
<feature type="compositionally biased region" description="Polar residues" evidence="1">
    <location>
        <begin position="197"/>
        <end position="206"/>
    </location>
</feature>
<gene>
    <name evidence="2" type="ordered locus">SRM_01740</name>
</gene>
<evidence type="ECO:0000256" key="1">
    <source>
        <dbReference type="SAM" id="MobiDB-lite"/>
    </source>
</evidence>
<evidence type="ECO:0000313" key="2">
    <source>
        <dbReference type="EMBL" id="CBH24661.1"/>
    </source>
</evidence>
<name>D5H9F6_SALRM</name>
<protein>
    <submittedName>
        <fullName evidence="2">Uncharacterized protein</fullName>
    </submittedName>
</protein>
<reference evidence="3" key="2">
    <citation type="submission" date="2010-04" db="EMBL/GenBank/DDBJ databases">
        <title>Genome sequence of Salinibacter ruber M8.</title>
        <authorList>
            <consortium name="Genoscope"/>
        </authorList>
    </citation>
    <scope>NUCLEOTIDE SEQUENCE [LARGE SCALE GENOMIC DNA]</scope>
    <source>
        <strain evidence="3">M8</strain>
    </source>
</reference>